<name>A0AC58ST40_TOBAC</name>
<evidence type="ECO:0000313" key="2">
    <source>
        <dbReference type="RefSeq" id="XP_075088137.1"/>
    </source>
</evidence>
<evidence type="ECO:0000313" key="1">
    <source>
        <dbReference type="Proteomes" id="UP000790787"/>
    </source>
</evidence>
<gene>
    <name evidence="2" type="primary">LOC142170191</name>
</gene>
<accession>A0AC58ST40</accession>
<sequence length="236" mass="26856">MYLLSRLPSKVVGYKSPFEMLYLQSPSLSHLRVFRCLCYATTSKVLDKFSPKSVPVVLMGYSSTQKSYLQHELPSKTFLVTHENPTMPVTPSSSSLYSEADNLLDLHLPQTSDAAEINSEEELIPTLNNHVSIVEVPYPDAINSEPFARCRRSSRPGKPPIWLQDYVTKIQRSKCSFIISAHVDYSHISPAYRQALSAYSAASEPTISRRLHFILDGWRPCNLNYMFWKKTRHGLL</sequence>
<protein>
    <submittedName>
        <fullName evidence="2">Uncharacterized protein LOC142170191</fullName>
    </submittedName>
</protein>
<keyword evidence="1" id="KW-1185">Reference proteome</keyword>
<proteinExistence type="predicted"/>
<dbReference type="Proteomes" id="UP000790787">
    <property type="component" value="Chromosome 16"/>
</dbReference>
<reference evidence="1" key="1">
    <citation type="journal article" date="2014" name="Nat. Commun.">
        <title>The tobacco genome sequence and its comparison with those of tomato and potato.</title>
        <authorList>
            <person name="Sierro N."/>
            <person name="Battey J.N."/>
            <person name="Ouadi S."/>
            <person name="Bakaher N."/>
            <person name="Bovet L."/>
            <person name="Willig A."/>
            <person name="Goepfert S."/>
            <person name="Peitsch M.C."/>
            <person name="Ivanov N.V."/>
        </authorList>
    </citation>
    <scope>NUCLEOTIDE SEQUENCE [LARGE SCALE GENOMIC DNA]</scope>
</reference>
<dbReference type="RefSeq" id="XP_075088137.1">
    <property type="nucleotide sequence ID" value="XM_075232036.1"/>
</dbReference>
<reference evidence="2" key="2">
    <citation type="submission" date="2025-08" db="UniProtKB">
        <authorList>
            <consortium name="RefSeq"/>
        </authorList>
    </citation>
    <scope>IDENTIFICATION</scope>
    <source>
        <tissue evidence="2">Leaf</tissue>
    </source>
</reference>
<organism evidence="1 2">
    <name type="scientific">Nicotiana tabacum</name>
    <name type="common">Common tobacco</name>
    <dbReference type="NCBI Taxonomy" id="4097"/>
    <lineage>
        <taxon>Eukaryota</taxon>
        <taxon>Viridiplantae</taxon>
        <taxon>Streptophyta</taxon>
        <taxon>Embryophyta</taxon>
        <taxon>Tracheophyta</taxon>
        <taxon>Spermatophyta</taxon>
        <taxon>Magnoliopsida</taxon>
        <taxon>eudicotyledons</taxon>
        <taxon>Gunneridae</taxon>
        <taxon>Pentapetalae</taxon>
        <taxon>asterids</taxon>
        <taxon>lamiids</taxon>
        <taxon>Solanales</taxon>
        <taxon>Solanaceae</taxon>
        <taxon>Nicotianoideae</taxon>
        <taxon>Nicotianeae</taxon>
        <taxon>Nicotiana</taxon>
    </lineage>
</organism>